<protein>
    <recommendedName>
        <fullName evidence="2">RNA 2',3'-cyclic phosphodiesterase</fullName>
        <shortName evidence="2">RNA 2',3'-CPDase</shortName>
        <ecNumber evidence="2">3.1.4.58</ecNumber>
    </recommendedName>
</protein>
<dbReference type="GO" id="GO:0016874">
    <property type="term" value="F:ligase activity"/>
    <property type="evidence" value="ECO:0007669"/>
    <property type="project" value="UniProtKB-KW"/>
</dbReference>
<feature type="active site" description="Proton acceptor" evidence="2">
    <location>
        <position position="179"/>
    </location>
</feature>
<reference evidence="6" key="1">
    <citation type="journal article" date="2019" name="Int. J. Syst. Evol. Microbiol.">
        <title>The Global Catalogue of Microorganisms (GCM) 10K type strain sequencing project: providing services to taxonomists for standard genome sequencing and annotation.</title>
        <authorList>
            <consortium name="The Broad Institute Genomics Platform"/>
            <consortium name="The Broad Institute Genome Sequencing Center for Infectious Disease"/>
            <person name="Wu L."/>
            <person name="Ma J."/>
        </authorList>
    </citation>
    <scope>NUCLEOTIDE SEQUENCE [LARGE SCALE GENOMIC DNA]</scope>
    <source>
        <strain evidence="6">CGMCC 4.7357</strain>
    </source>
</reference>
<sequence>MRLFAALLPPAHVLDGPGQLAEAVGELHSMEGAGRLRWTDRANWHITLAFYGEVSDAVLPSLEERLARAARRGRPLRLRIAGSGRFGDRALWAGIADGEADADADAGAEEAAEPDDGPVGPGGPGGGGESGPGTVAAARSGSRPGVRPVEAVRRLAAAAAAAGRRAGVETEESRRFTAHLTVARSAREPVDLRPYAAALGGFHGDPWTAAELTLVRSNLPEHGIPGEQPRYEQVAAWPLGG</sequence>
<keyword evidence="5" id="KW-0436">Ligase</keyword>
<comment type="function">
    <text evidence="2">Hydrolyzes RNA 2',3'-cyclic phosphodiester to an RNA 2'-phosphomonoester.</text>
</comment>
<dbReference type="InterPro" id="IPR004175">
    <property type="entry name" value="RNA_CPDase"/>
</dbReference>
<evidence type="ECO:0000256" key="3">
    <source>
        <dbReference type="SAM" id="MobiDB-lite"/>
    </source>
</evidence>
<evidence type="ECO:0000259" key="4">
    <source>
        <dbReference type="Pfam" id="PF02834"/>
    </source>
</evidence>
<dbReference type="InterPro" id="IPR014051">
    <property type="entry name" value="Phosphoesterase_HXTX"/>
</dbReference>
<dbReference type="PANTHER" id="PTHR35561">
    <property type="entry name" value="RNA 2',3'-CYCLIC PHOSPHODIESTERASE"/>
    <property type="match status" value="1"/>
</dbReference>
<dbReference type="InterPro" id="IPR009097">
    <property type="entry name" value="Cyclic_Pdiesterase"/>
</dbReference>
<proteinExistence type="inferred from homology"/>
<dbReference type="Proteomes" id="UP001595997">
    <property type="component" value="Unassembled WGS sequence"/>
</dbReference>
<comment type="similarity">
    <text evidence="2">Belongs to the 2H phosphoesterase superfamily. ThpR family.</text>
</comment>
<dbReference type="EC" id="3.1.4.58" evidence="2"/>
<gene>
    <name evidence="5" type="ORF">ACFPA8_10155</name>
</gene>
<keyword evidence="6" id="KW-1185">Reference proteome</keyword>
<feature type="region of interest" description="Disordered" evidence="3">
    <location>
        <begin position="102"/>
        <end position="147"/>
    </location>
</feature>
<evidence type="ECO:0000256" key="1">
    <source>
        <dbReference type="ARBA" id="ARBA00022801"/>
    </source>
</evidence>
<dbReference type="RefSeq" id="WP_386445606.1">
    <property type="nucleotide sequence ID" value="NZ_JBHSFH010000005.1"/>
</dbReference>
<feature type="compositionally biased region" description="Gly residues" evidence="3">
    <location>
        <begin position="119"/>
        <end position="131"/>
    </location>
</feature>
<feature type="short sequence motif" description="HXTX 2" evidence="2">
    <location>
        <begin position="179"/>
        <end position="182"/>
    </location>
</feature>
<organism evidence="5 6">
    <name type="scientific">Streptomyces ovatisporus</name>
    <dbReference type="NCBI Taxonomy" id="1128682"/>
    <lineage>
        <taxon>Bacteria</taxon>
        <taxon>Bacillati</taxon>
        <taxon>Actinomycetota</taxon>
        <taxon>Actinomycetes</taxon>
        <taxon>Kitasatosporales</taxon>
        <taxon>Streptomycetaceae</taxon>
        <taxon>Streptomyces</taxon>
    </lineage>
</organism>
<dbReference type="EMBL" id="JBHSFH010000005">
    <property type="protein sequence ID" value="MFC4494494.1"/>
    <property type="molecule type" value="Genomic_DNA"/>
</dbReference>
<evidence type="ECO:0000256" key="2">
    <source>
        <dbReference type="HAMAP-Rule" id="MF_01940"/>
    </source>
</evidence>
<comment type="catalytic activity">
    <reaction evidence="2">
        <text>a 3'-end 2',3'-cyclophospho-ribonucleotide-RNA + H2O = a 3'-end 2'-phospho-ribonucleotide-RNA + H(+)</text>
        <dbReference type="Rhea" id="RHEA:11828"/>
        <dbReference type="Rhea" id="RHEA-COMP:10464"/>
        <dbReference type="Rhea" id="RHEA-COMP:17353"/>
        <dbReference type="ChEBI" id="CHEBI:15377"/>
        <dbReference type="ChEBI" id="CHEBI:15378"/>
        <dbReference type="ChEBI" id="CHEBI:83064"/>
        <dbReference type="ChEBI" id="CHEBI:173113"/>
        <dbReference type="EC" id="3.1.4.58"/>
    </reaction>
</comment>
<name>A0ABV9A4E6_9ACTN</name>
<evidence type="ECO:0000313" key="6">
    <source>
        <dbReference type="Proteomes" id="UP001595997"/>
    </source>
</evidence>
<feature type="domain" description="Phosphoesterase HXTX" evidence="4">
    <location>
        <begin position="18"/>
        <end position="89"/>
    </location>
</feature>
<feature type="short sequence motif" description="HXTX 1" evidence="2">
    <location>
        <begin position="45"/>
        <end position="48"/>
    </location>
</feature>
<dbReference type="SUPFAM" id="SSF55144">
    <property type="entry name" value="LigT-like"/>
    <property type="match status" value="2"/>
</dbReference>
<evidence type="ECO:0000313" key="5">
    <source>
        <dbReference type="EMBL" id="MFC4494494.1"/>
    </source>
</evidence>
<feature type="active site" description="Proton donor" evidence="2">
    <location>
        <position position="45"/>
    </location>
</feature>
<dbReference type="HAMAP" id="MF_01940">
    <property type="entry name" value="RNA_CPDase"/>
    <property type="match status" value="1"/>
</dbReference>
<dbReference type="PANTHER" id="PTHR35561:SF1">
    <property type="entry name" value="RNA 2',3'-CYCLIC PHOSPHODIESTERASE"/>
    <property type="match status" value="1"/>
</dbReference>
<dbReference type="Gene3D" id="3.90.1140.10">
    <property type="entry name" value="Cyclic phosphodiesterase"/>
    <property type="match status" value="2"/>
</dbReference>
<feature type="compositionally biased region" description="Acidic residues" evidence="3">
    <location>
        <begin position="102"/>
        <end position="116"/>
    </location>
</feature>
<accession>A0ABV9A4E6</accession>
<dbReference type="Pfam" id="PF02834">
    <property type="entry name" value="LigT_PEase"/>
    <property type="match status" value="1"/>
</dbReference>
<comment type="caution">
    <text evidence="5">The sequence shown here is derived from an EMBL/GenBank/DDBJ whole genome shotgun (WGS) entry which is preliminary data.</text>
</comment>
<keyword evidence="1 2" id="KW-0378">Hydrolase</keyword>